<evidence type="ECO:0000256" key="5">
    <source>
        <dbReference type="ARBA" id="ARBA00041564"/>
    </source>
</evidence>
<dbReference type="Proteomes" id="UP000192721">
    <property type="component" value="Unassembled WGS sequence"/>
</dbReference>
<dbReference type="GO" id="GO:0008909">
    <property type="term" value="F:isochorismate synthase activity"/>
    <property type="evidence" value="ECO:0007669"/>
    <property type="project" value="UniProtKB-EC"/>
</dbReference>
<dbReference type="NCBIfam" id="TIGR00543">
    <property type="entry name" value="isochor_syn"/>
    <property type="match status" value="1"/>
</dbReference>
<evidence type="ECO:0000256" key="1">
    <source>
        <dbReference type="ARBA" id="ARBA00000799"/>
    </source>
</evidence>
<dbReference type="PANTHER" id="PTHR42839:SF2">
    <property type="entry name" value="ISOCHORISMATE SYNTHASE ENTC"/>
    <property type="match status" value="1"/>
</dbReference>
<evidence type="ECO:0000313" key="7">
    <source>
        <dbReference type="EMBL" id="OQS41634.1"/>
    </source>
</evidence>
<proteinExistence type="inferred from homology"/>
<dbReference type="EC" id="5.4.4.2" evidence="3"/>
<evidence type="ECO:0000256" key="4">
    <source>
        <dbReference type="ARBA" id="ARBA00023235"/>
    </source>
</evidence>
<reference evidence="7 8" key="1">
    <citation type="submission" date="2017-02" db="EMBL/GenBank/DDBJ databases">
        <title>Chromobacterium haemolyticum H5244.</title>
        <authorList>
            <person name="Gulvik C.A."/>
        </authorList>
    </citation>
    <scope>NUCLEOTIDE SEQUENCE [LARGE SCALE GENOMIC DNA]</scope>
    <source>
        <strain evidence="7 8">H5244</strain>
    </source>
</reference>
<dbReference type="Gene3D" id="3.60.120.10">
    <property type="entry name" value="Anthranilate synthase"/>
    <property type="match status" value="1"/>
</dbReference>
<comment type="similarity">
    <text evidence="2">Belongs to the isochorismate synthase family.</text>
</comment>
<gene>
    <name evidence="7" type="ORF">B0T45_07820</name>
</gene>
<dbReference type="RefSeq" id="WP_081555119.1">
    <property type="nucleotide sequence ID" value="NZ_MUKV01000007.1"/>
</dbReference>
<accession>A0A1W0D3R1</accession>
<dbReference type="InterPro" id="IPR005801">
    <property type="entry name" value="ADC_synthase"/>
</dbReference>
<feature type="domain" description="Chorismate-utilising enzyme C-terminal" evidence="6">
    <location>
        <begin position="119"/>
        <end position="377"/>
    </location>
</feature>
<evidence type="ECO:0000256" key="2">
    <source>
        <dbReference type="ARBA" id="ARBA00005297"/>
    </source>
</evidence>
<comment type="catalytic activity">
    <reaction evidence="1">
        <text>chorismate = isochorismate</text>
        <dbReference type="Rhea" id="RHEA:18985"/>
        <dbReference type="ChEBI" id="CHEBI:29748"/>
        <dbReference type="ChEBI" id="CHEBI:29780"/>
        <dbReference type="EC" id="5.4.4.2"/>
    </reaction>
</comment>
<comment type="caution">
    <text evidence="7">The sequence shown here is derived from an EMBL/GenBank/DDBJ whole genome shotgun (WGS) entry which is preliminary data.</text>
</comment>
<dbReference type="EMBL" id="MUKV01000007">
    <property type="protein sequence ID" value="OQS41634.1"/>
    <property type="molecule type" value="Genomic_DNA"/>
</dbReference>
<evidence type="ECO:0000256" key="3">
    <source>
        <dbReference type="ARBA" id="ARBA00012824"/>
    </source>
</evidence>
<sequence>MNQTSLDPAYSGEHNLLAAYQADSAFFFASPCHTLLAEGIQQVITETDPSAAIAAALASLPDPAQAVVVGAIPFMPEQQPWLFVPRRVRRADALKQEQRSALRQPLQADCQLTPQPAPAAYCQGVSDALARIGSGALDKVVLSRTLELSAQQAIDQRQLMLNLASQNQHGYTFAVQLSADDAPRRALMGASPELLLARYGRQVITNPLAGSAARSPDPTEDRRRADALLESGKDLYEHKLVIDAVVEALAPYCRDLQVPAGPSLVSTATMWHLSTRISGELIDPTVGSFELARALHPTPAVCGFPADPARKLIREIEPFDRGFFTGMVGWCDGNGDGEWAVTIRCAEIAERTLRLFAGAGIVTGSLPESELAETAAKFRTMLRAMGLADLAEAA</sequence>
<dbReference type="SUPFAM" id="SSF56322">
    <property type="entry name" value="ADC synthase"/>
    <property type="match status" value="1"/>
</dbReference>
<name>A0A1W0D3R1_9NEIS</name>
<keyword evidence="4" id="KW-0413">Isomerase</keyword>
<dbReference type="InterPro" id="IPR015890">
    <property type="entry name" value="Chorismate_C"/>
</dbReference>
<dbReference type="PANTHER" id="PTHR42839">
    <property type="entry name" value="ISOCHORISMATE SYNTHASE ENTC"/>
    <property type="match status" value="1"/>
</dbReference>
<dbReference type="AlphaFoldDB" id="A0A1W0D3R1"/>
<evidence type="ECO:0000259" key="6">
    <source>
        <dbReference type="Pfam" id="PF00425"/>
    </source>
</evidence>
<organism evidence="7 8">
    <name type="scientific">Chromobacterium haemolyticum</name>
    <dbReference type="NCBI Taxonomy" id="394935"/>
    <lineage>
        <taxon>Bacteria</taxon>
        <taxon>Pseudomonadati</taxon>
        <taxon>Pseudomonadota</taxon>
        <taxon>Betaproteobacteria</taxon>
        <taxon>Neisseriales</taxon>
        <taxon>Chromobacteriaceae</taxon>
        <taxon>Chromobacterium</taxon>
    </lineage>
</organism>
<dbReference type="InterPro" id="IPR004561">
    <property type="entry name" value="IsoChor_synthase"/>
</dbReference>
<dbReference type="Pfam" id="PF00425">
    <property type="entry name" value="Chorismate_bind"/>
    <property type="match status" value="1"/>
</dbReference>
<dbReference type="GO" id="GO:0009697">
    <property type="term" value="P:salicylic acid biosynthetic process"/>
    <property type="evidence" value="ECO:0007669"/>
    <property type="project" value="TreeGrafter"/>
</dbReference>
<dbReference type="NCBIfam" id="NF005380">
    <property type="entry name" value="PRK06923.1"/>
    <property type="match status" value="1"/>
</dbReference>
<protein>
    <recommendedName>
        <fullName evidence="3">isochorismate synthase</fullName>
        <ecNumber evidence="3">5.4.4.2</ecNumber>
    </recommendedName>
    <alternativeName>
        <fullName evidence="5">Isochorismate mutase</fullName>
    </alternativeName>
</protein>
<evidence type="ECO:0000313" key="8">
    <source>
        <dbReference type="Proteomes" id="UP000192721"/>
    </source>
</evidence>